<organism evidence="2 3">
    <name type="scientific">Gigaspora margarita</name>
    <dbReference type="NCBI Taxonomy" id="4874"/>
    <lineage>
        <taxon>Eukaryota</taxon>
        <taxon>Fungi</taxon>
        <taxon>Fungi incertae sedis</taxon>
        <taxon>Mucoromycota</taxon>
        <taxon>Glomeromycotina</taxon>
        <taxon>Glomeromycetes</taxon>
        <taxon>Diversisporales</taxon>
        <taxon>Gigasporaceae</taxon>
        <taxon>Gigaspora</taxon>
    </lineage>
</organism>
<name>A0ABN7V2W9_GIGMA</name>
<dbReference type="Proteomes" id="UP000789901">
    <property type="component" value="Unassembled WGS sequence"/>
</dbReference>
<protein>
    <submittedName>
        <fullName evidence="2">12444_t:CDS:1</fullName>
    </submittedName>
</protein>
<feature type="compositionally biased region" description="Polar residues" evidence="1">
    <location>
        <begin position="71"/>
        <end position="80"/>
    </location>
</feature>
<reference evidence="2 3" key="1">
    <citation type="submission" date="2021-06" db="EMBL/GenBank/DDBJ databases">
        <authorList>
            <person name="Kallberg Y."/>
            <person name="Tangrot J."/>
            <person name="Rosling A."/>
        </authorList>
    </citation>
    <scope>NUCLEOTIDE SEQUENCE [LARGE SCALE GENOMIC DNA]</scope>
    <source>
        <strain evidence="2 3">120-4 pot B 10/14</strain>
    </source>
</reference>
<dbReference type="EMBL" id="CAJVQB010008585">
    <property type="protein sequence ID" value="CAG8720706.1"/>
    <property type="molecule type" value="Genomic_DNA"/>
</dbReference>
<gene>
    <name evidence="2" type="ORF">GMARGA_LOCUS13495</name>
</gene>
<accession>A0ABN7V2W9</accession>
<proteinExistence type="predicted"/>
<sequence>INPSKTELVVVKPGRTKRDNDFCILGRKLENKDHGQESERGDTFFRDVDLNQKSAKVRCIQGKKRSKQDNRLTQTQKNVA</sequence>
<evidence type="ECO:0000313" key="2">
    <source>
        <dbReference type="EMBL" id="CAG8720706.1"/>
    </source>
</evidence>
<comment type="caution">
    <text evidence="2">The sequence shown here is derived from an EMBL/GenBank/DDBJ whole genome shotgun (WGS) entry which is preliminary data.</text>
</comment>
<evidence type="ECO:0000313" key="3">
    <source>
        <dbReference type="Proteomes" id="UP000789901"/>
    </source>
</evidence>
<keyword evidence="3" id="KW-1185">Reference proteome</keyword>
<feature type="region of interest" description="Disordered" evidence="1">
    <location>
        <begin position="59"/>
        <end position="80"/>
    </location>
</feature>
<feature type="non-terminal residue" evidence="2">
    <location>
        <position position="1"/>
    </location>
</feature>
<evidence type="ECO:0000256" key="1">
    <source>
        <dbReference type="SAM" id="MobiDB-lite"/>
    </source>
</evidence>